<dbReference type="GeneID" id="78287522"/>
<keyword evidence="3" id="KW-1185">Reference proteome</keyword>
<proteinExistence type="predicted"/>
<name>A0A1I0CJF9_9FIRM</name>
<keyword evidence="1" id="KW-0472">Membrane</keyword>
<dbReference type="AlphaFoldDB" id="A0A1I0CJF9"/>
<reference evidence="3" key="1">
    <citation type="submission" date="2016-10" db="EMBL/GenBank/DDBJ databases">
        <authorList>
            <person name="Varghese N."/>
            <person name="Submissions S."/>
        </authorList>
    </citation>
    <scope>NUCLEOTIDE SEQUENCE [LARGE SCALE GENOMIC DNA]</scope>
    <source>
        <strain evidence="3">DSM 1551</strain>
    </source>
</reference>
<sequence>MSKRSNRTNISFLLALLLTIFISIFIVITVTRVTIMNPSYLISKMESADFYQQSIVNLNKQIQQETQSTGFPLEMFENYIDEKSADEIMKNYIQTAFSTGNTDISTTKFETKLSEDIDEYLKSANIIINSEEKTAISTLKTNLVDYFKTYLTFPYLDLVIKLIDSYNTYYYIIAAILLILIITAGFLLYRLYSHYRGRRRYFAYTLSSAGLICLALPGFIYFGNFVNKISLSPKYFYDFVTSTINNYLLIYIIIGILMIIAGNCIAYLKFKKR</sequence>
<feature type="transmembrane region" description="Helical" evidence="1">
    <location>
        <begin position="12"/>
        <end position="35"/>
    </location>
</feature>
<evidence type="ECO:0000313" key="2">
    <source>
        <dbReference type="EMBL" id="SET19303.1"/>
    </source>
</evidence>
<dbReference type="EMBL" id="FOIN01000003">
    <property type="protein sequence ID" value="SET19303.1"/>
    <property type="molecule type" value="Genomic_DNA"/>
</dbReference>
<keyword evidence="1" id="KW-1133">Transmembrane helix</keyword>
<dbReference type="Proteomes" id="UP000198558">
    <property type="component" value="Unassembled WGS sequence"/>
</dbReference>
<feature type="transmembrane region" description="Helical" evidence="1">
    <location>
        <begin position="168"/>
        <end position="189"/>
    </location>
</feature>
<accession>A0A1I0CJF9</accession>
<dbReference type="OrthoDB" id="1655535at2"/>
<evidence type="ECO:0000256" key="1">
    <source>
        <dbReference type="SAM" id="Phobius"/>
    </source>
</evidence>
<gene>
    <name evidence="2" type="ORF">SAMN04489758_10366</name>
</gene>
<evidence type="ECO:0000313" key="3">
    <source>
        <dbReference type="Proteomes" id="UP000198558"/>
    </source>
</evidence>
<protein>
    <submittedName>
        <fullName evidence="2">Uncharacterized protein</fullName>
    </submittedName>
</protein>
<feature type="transmembrane region" description="Helical" evidence="1">
    <location>
        <begin position="201"/>
        <end position="224"/>
    </location>
</feature>
<keyword evidence="1" id="KW-0812">Transmembrane</keyword>
<organism evidence="2 3">
    <name type="scientific">Thomasclavelia cocleata</name>
    <dbReference type="NCBI Taxonomy" id="69824"/>
    <lineage>
        <taxon>Bacteria</taxon>
        <taxon>Bacillati</taxon>
        <taxon>Bacillota</taxon>
        <taxon>Erysipelotrichia</taxon>
        <taxon>Erysipelotrichales</taxon>
        <taxon>Coprobacillaceae</taxon>
        <taxon>Thomasclavelia</taxon>
    </lineage>
</organism>
<feature type="transmembrane region" description="Helical" evidence="1">
    <location>
        <begin position="244"/>
        <end position="268"/>
    </location>
</feature>
<dbReference type="RefSeq" id="WP_092352131.1">
    <property type="nucleotide sequence ID" value="NZ_CANSQN010000030.1"/>
</dbReference>